<sequence>MDLSFKKQLFILYNEINKEIYSMGVQSQKIYSIENQVLILAKISRSPLFSMLGEEERGLVSSLDAVLTSKFKQRLKEKLESTFDLKVTALFKDYDPGTESSSTVICFDRLVAK</sequence>
<gene>
    <name evidence="2" type="ORF">CF651_28245</name>
</gene>
<evidence type="ECO:0000259" key="1">
    <source>
        <dbReference type="Pfam" id="PF10057"/>
    </source>
</evidence>
<feature type="domain" description="Na+-translocating membrane potential-generating system MpsC" evidence="1">
    <location>
        <begin position="14"/>
        <end position="109"/>
    </location>
</feature>
<reference evidence="2 3" key="1">
    <citation type="submission" date="2017-07" db="EMBL/GenBank/DDBJ databases">
        <title>Genome sequencing and assembly of Paenibacillus rigui.</title>
        <authorList>
            <person name="Mayilraj S."/>
        </authorList>
    </citation>
    <scope>NUCLEOTIDE SEQUENCE [LARGE SCALE GENOMIC DNA]</scope>
    <source>
        <strain evidence="2 3">JCM 16352</strain>
    </source>
</reference>
<dbReference type="Proteomes" id="UP000215509">
    <property type="component" value="Unassembled WGS sequence"/>
</dbReference>
<protein>
    <submittedName>
        <fullName evidence="2">DUF2294 domain-containing protein</fullName>
    </submittedName>
</protein>
<dbReference type="Pfam" id="PF10057">
    <property type="entry name" value="MpsC"/>
    <property type="match status" value="1"/>
</dbReference>
<keyword evidence="3" id="KW-1185">Reference proteome</keyword>
<dbReference type="InterPro" id="IPR018745">
    <property type="entry name" value="MpsC"/>
</dbReference>
<evidence type="ECO:0000313" key="2">
    <source>
        <dbReference type="EMBL" id="OXM82906.1"/>
    </source>
</evidence>
<evidence type="ECO:0000313" key="3">
    <source>
        <dbReference type="Proteomes" id="UP000215509"/>
    </source>
</evidence>
<dbReference type="AlphaFoldDB" id="A0A229UHP0"/>
<dbReference type="EMBL" id="NMQW01000053">
    <property type="protein sequence ID" value="OXM82906.1"/>
    <property type="molecule type" value="Genomic_DNA"/>
</dbReference>
<organism evidence="2 3">
    <name type="scientific">Paenibacillus rigui</name>
    <dbReference type="NCBI Taxonomy" id="554312"/>
    <lineage>
        <taxon>Bacteria</taxon>
        <taxon>Bacillati</taxon>
        <taxon>Bacillota</taxon>
        <taxon>Bacilli</taxon>
        <taxon>Bacillales</taxon>
        <taxon>Paenibacillaceae</taxon>
        <taxon>Paenibacillus</taxon>
    </lineage>
</organism>
<dbReference type="OrthoDB" id="6163890at2"/>
<comment type="caution">
    <text evidence="2">The sequence shown here is derived from an EMBL/GenBank/DDBJ whole genome shotgun (WGS) entry which is preliminary data.</text>
</comment>
<proteinExistence type="predicted"/>
<name>A0A229UHP0_9BACL</name>
<dbReference type="RefSeq" id="WP_094018209.1">
    <property type="nucleotide sequence ID" value="NZ_NMQW01000053.1"/>
</dbReference>
<accession>A0A229UHP0</accession>